<sequence length="391" mass="43379">MAVSGEKPPPPPPPATASGGTARKLILALLTCLSSALLYRQIQPLPPKIPGTPGGPPVTATRTRLSDGRYLAYLETGVPREKAKHRLVFVHGFDSCRHDALPISTARALFLPLATELAQELGVYMLSFDRPGYAESDPHPARTEESIALDIAELADNLQLGRKFYLAGFSMGGEIMWSCLKYIPHRLSGVAILGPVGNYWWPGLPSNVSRDAWYQQLPRDQWAVWVAHHLPWLTYWWNTQKLFPASSVIAYNPALLSQEDEMLMAKFGYRAYMPQIRQQGEHECLHRDMMVGFGKWSWSPLQLENPFADADADDGQGAGKVHLWHGAEDLIVPVSLSRYISQKLPWVVYHELPKSGHLFPIAEGMADIIVKSLLLGDDHLSSSASQPPHSP</sequence>
<organism evidence="2">
    <name type="scientific">Zea mays</name>
    <name type="common">Maize</name>
    <dbReference type="NCBI Taxonomy" id="4577"/>
    <lineage>
        <taxon>Eukaryota</taxon>
        <taxon>Viridiplantae</taxon>
        <taxon>Streptophyta</taxon>
        <taxon>Embryophyta</taxon>
        <taxon>Tracheophyta</taxon>
        <taxon>Spermatophyta</taxon>
        <taxon>Magnoliopsida</taxon>
        <taxon>Liliopsida</taxon>
        <taxon>Poales</taxon>
        <taxon>Poaceae</taxon>
        <taxon>PACMAD clade</taxon>
        <taxon>Panicoideae</taxon>
        <taxon>Andropogonodae</taxon>
        <taxon>Andropogoneae</taxon>
        <taxon>Tripsacinae</taxon>
        <taxon>Zea</taxon>
    </lineage>
</organism>
<dbReference type="InterPro" id="IPR000073">
    <property type="entry name" value="AB_hydrolase_1"/>
</dbReference>
<dbReference type="PANTHER" id="PTHR45763">
    <property type="entry name" value="HYDROLASE, ALPHA/BETA FOLD FAMILY PROTEIN, EXPRESSED-RELATED"/>
    <property type="match status" value="1"/>
</dbReference>
<proteinExistence type="predicted"/>
<name>A0A1D6EBL3_MAIZE</name>
<accession>A0A1D6EBL3</accession>
<protein>
    <submittedName>
        <fullName evidence="2">Alpha/beta-Hydrolases superfamily protein</fullName>
    </submittedName>
</protein>
<dbReference type="Pfam" id="PF00561">
    <property type="entry name" value="Abhydrolase_1"/>
    <property type="match status" value="1"/>
</dbReference>
<dbReference type="PANTHER" id="PTHR45763:SF51">
    <property type="entry name" value="ALPHA_BETA-HYDROLASES SUPERFAMILY PROTEIN"/>
    <property type="match status" value="1"/>
</dbReference>
<reference evidence="2" key="1">
    <citation type="submission" date="2015-12" db="EMBL/GenBank/DDBJ databases">
        <title>Update maize B73 reference genome by single molecule sequencing technologies.</title>
        <authorList>
            <consortium name="Maize Genome Sequencing Project"/>
            <person name="Ware D."/>
        </authorList>
    </citation>
    <scope>NUCLEOTIDE SEQUENCE [LARGE SCALE GENOMIC DNA]</scope>
    <source>
        <tissue evidence="2">Seedling</tissue>
    </source>
</reference>
<dbReference type="EMBL" id="CM007648">
    <property type="protein sequence ID" value="ONM17740.1"/>
    <property type="molecule type" value="Genomic_DNA"/>
</dbReference>
<dbReference type="FunFam" id="3.40.50.1820:FF:000270">
    <property type="entry name" value="Alpha/beta-Hydrolases superfamily protein"/>
    <property type="match status" value="1"/>
</dbReference>
<feature type="domain" description="AB hydrolase-1" evidence="1">
    <location>
        <begin position="87"/>
        <end position="359"/>
    </location>
</feature>
<dbReference type="ExpressionAtlas" id="A0A1D6EBL3">
    <property type="expression patterns" value="baseline and differential"/>
</dbReference>
<keyword evidence="2" id="KW-0378">Hydrolase</keyword>
<dbReference type="InterPro" id="IPR029058">
    <property type="entry name" value="AB_hydrolase_fold"/>
</dbReference>
<evidence type="ECO:0000313" key="2">
    <source>
        <dbReference type="EMBL" id="ONM17740.1"/>
    </source>
</evidence>
<dbReference type="GO" id="GO:0016787">
    <property type="term" value="F:hydrolase activity"/>
    <property type="evidence" value="ECO:0007669"/>
    <property type="project" value="UniProtKB-KW"/>
</dbReference>
<evidence type="ECO:0000259" key="1">
    <source>
        <dbReference type="Pfam" id="PF00561"/>
    </source>
</evidence>
<gene>
    <name evidence="2" type="ORF">ZEAMMB73_Zm00001d003800</name>
</gene>
<dbReference type="AlphaFoldDB" id="A0A1D6EBL3"/>
<dbReference type="Gene3D" id="3.40.50.1820">
    <property type="entry name" value="alpha/beta hydrolase"/>
    <property type="match status" value="1"/>
</dbReference>
<dbReference type="SUPFAM" id="SSF53474">
    <property type="entry name" value="alpha/beta-Hydrolases"/>
    <property type="match status" value="1"/>
</dbReference>